<dbReference type="CDD" id="cd15239">
    <property type="entry name" value="7tm_YRO2_fungal-like"/>
    <property type="match status" value="1"/>
</dbReference>
<evidence type="ECO:0000313" key="9">
    <source>
        <dbReference type="Proteomes" id="UP000005666"/>
    </source>
</evidence>
<proteinExistence type="inferred from homology"/>
<evidence type="ECO:0000256" key="5">
    <source>
        <dbReference type="ARBA" id="ARBA00023136"/>
    </source>
</evidence>
<dbReference type="EMBL" id="HE612868">
    <property type="protein sequence ID" value="CCE65677.1"/>
    <property type="molecule type" value="Genomic_DNA"/>
</dbReference>
<accession>G8C0G2</accession>
<keyword evidence="4 7" id="KW-1133">Transmembrane helix</keyword>
<dbReference type="AlphaFoldDB" id="G8C0G2"/>
<feature type="region of interest" description="Disordered" evidence="6">
    <location>
        <begin position="279"/>
        <end position="318"/>
    </location>
</feature>
<dbReference type="SUPFAM" id="SSF81321">
    <property type="entry name" value="Family A G protein-coupled receptor-like"/>
    <property type="match status" value="1"/>
</dbReference>
<keyword evidence="9" id="KW-1185">Reference proteome</keyword>
<dbReference type="InterPro" id="IPR001425">
    <property type="entry name" value="Arc/bac/fun_rhodopsins"/>
</dbReference>
<comment type="subcellular location">
    <subcellularLocation>
        <location evidence="1">Membrane</location>
        <topology evidence="1">Multi-pass membrane protein</topology>
    </subcellularLocation>
</comment>
<dbReference type="eggNOG" id="ENOG502QQVQ">
    <property type="taxonomic scope" value="Eukaryota"/>
</dbReference>
<dbReference type="OMA" id="GHWNIDP"/>
<dbReference type="PANTHER" id="PTHR28286:SF1">
    <property type="entry name" value="30 KDA HEAT SHOCK PROTEIN-RELATED"/>
    <property type="match status" value="1"/>
</dbReference>
<evidence type="ECO:0000256" key="2">
    <source>
        <dbReference type="ARBA" id="ARBA00008130"/>
    </source>
</evidence>
<dbReference type="PANTHER" id="PTHR28286">
    <property type="match status" value="1"/>
</dbReference>
<protein>
    <submittedName>
        <fullName evidence="8">Uncharacterized protein</fullName>
    </submittedName>
</protein>
<comment type="similarity">
    <text evidence="2">Belongs to the archaeal/bacterial/fungal opsin family.</text>
</comment>
<dbReference type="GO" id="GO:0005783">
    <property type="term" value="C:endoplasmic reticulum"/>
    <property type="evidence" value="ECO:0007669"/>
    <property type="project" value="TreeGrafter"/>
</dbReference>
<evidence type="ECO:0000256" key="7">
    <source>
        <dbReference type="SAM" id="Phobius"/>
    </source>
</evidence>
<evidence type="ECO:0000256" key="6">
    <source>
        <dbReference type="SAM" id="MobiDB-lite"/>
    </source>
</evidence>
<gene>
    <name evidence="8" type="primary">TPHA0M01030</name>
    <name evidence="8" type="ordered locus">TPHA_0M01030</name>
</gene>
<dbReference type="OrthoDB" id="536545at2759"/>
<evidence type="ECO:0000313" key="8">
    <source>
        <dbReference type="EMBL" id="CCE65677.1"/>
    </source>
</evidence>
<sequence>MSQFIDLVKRGGNEAIKLNPPTGADFHITDRGSDWLFTVFCVNILFSLIYTALMFRKPVGERKLYYTAIAPTFFMGIAYFTMASNLGWTPIKAEFNHVKTSTQETHPGYRQVFYARYVGWFLAFPWVMVQLSIIGNTPLQHIFFNVASTEVFVVAWLIGSLIHSTYKWGYWVFGIAGSFTTCVSLMTTTRNIMKKENKDNGVHQVFTILVSVVMFLWFVYPVSWGLCEGGNVLQPDSEMIFYGVLDLLMLCFVPFLFILFSNYLGDRIRPKKHDDIEKVLSSPSLGSPNMNSPTPVPSPAAATPKAEKKKHKKKHSKK</sequence>
<dbReference type="PRINTS" id="PR00251">
    <property type="entry name" value="BACTRLOPSIN"/>
</dbReference>
<keyword evidence="3 7" id="KW-0812">Transmembrane</keyword>
<feature type="transmembrane region" description="Helical" evidence="7">
    <location>
        <begin position="64"/>
        <end position="82"/>
    </location>
</feature>
<dbReference type="Gene3D" id="1.20.1070.10">
    <property type="entry name" value="Rhodopsin 7-helix transmembrane proteins"/>
    <property type="match status" value="1"/>
</dbReference>
<dbReference type="HOGENOM" id="CLU_054785_1_0_1"/>
<feature type="compositionally biased region" description="Basic residues" evidence="6">
    <location>
        <begin position="307"/>
        <end position="318"/>
    </location>
</feature>
<keyword evidence="5 7" id="KW-0472">Membrane</keyword>
<dbReference type="Proteomes" id="UP000005666">
    <property type="component" value="Chromosome 13"/>
</dbReference>
<dbReference type="InterPro" id="IPR043476">
    <property type="entry name" value="Yro2-like_7TM"/>
</dbReference>
<reference evidence="8 9" key="1">
    <citation type="journal article" date="2011" name="Proc. Natl. Acad. Sci. U.S.A.">
        <title>Evolutionary erosion of yeast sex chromosomes by mating-type switching accidents.</title>
        <authorList>
            <person name="Gordon J.L."/>
            <person name="Armisen D."/>
            <person name="Proux-Wera E."/>
            <person name="Oheigeartaigh S.S."/>
            <person name="Byrne K.P."/>
            <person name="Wolfe K.H."/>
        </authorList>
    </citation>
    <scope>NUCLEOTIDE SEQUENCE [LARGE SCALE GENOMIC DNA]</scope>
    <source>
        <strain evidence="9">ATCC 24235 / CBS 4417 / NBRC 1672 / NRRL Y-8282 / UCD 70-5</strain>
    </source>
</reference>
<dbReference type="GeneID" id="11531977"/>
<evidence type="ECO:0000256" key="3">
    <source>
        <dbReference type="ARBA" id="ARBA00022692"/>
    </source>
</evidence>
<dbReference type="GO" id="GO:0005886">
    <property type="term" value="C:plasma membrane"/>
    <property type="evidence" value="ECO:0007669"/>
    <property type="project" value="TreeGrafter"/>
</dbReference>
<feature type="compositionally biased region" description="Polar residues" evidence="6">
    <location>
        <begin position="281"/>
        <end position="291"/>
    </location>
</feature>
<evidence type="ECO:0000256" key="4">
    <source>
        <dbReference type="ARBA" id="ARBA00022989"/>
    </source>
</evidence>
<feature type="transmembrane region" description="Helical" evidence="7">
    <location>
        <begin position="168"/>
        <end position="189"/>
    </location>
</feature>
<organism evidence="8 9">
    <name type="scientific">Tetrapisispora phaffii (strain ATCC 24235 / CBS 4417 / NBRC 1672 / NRRL Y-8282 / UCD 70-5)</name>
    <name type="common">Yeast</name>
    <name type="synonym">Fabospora phaffii</name>
    <dbReference type="NCBI Taxonomy" id="1071381"/>
    <lineage>
        <taxon>Eukaryota</taxon>
        <taxon>Fungi</taxon>
        <taxon>Dikarya</taxon>
        <taxon>Ascomycota</taxon>
        <taxon>Saccharomycotina</taxon>
        <taxon>Saccharomycetes</taxon>
        <taxon>Saccharomycetales</taxon>
        <taxon>Saccharomycetaceae</taxon>
        <taxon>Tetrapisispora</taxon>
    </lineage>
</organism>
<feature type="transmembrane region" description="Helical" evidence="7">
    <location>
        <begin position="35"/>
        <end position="55"/>
    </location>
</feature>
<dbReference type="Pfam" id="PF01036">
    <property type="entry name" value="Bac_rhodopsin"/>
    <property type="match status" value="1"/>
</dbReference>
<evidence type="ECO:0000256" key="1">
    <source>
        <dbReference type="ARBA" id="ARBA00004141"/>
    </source>
</evidence>
<dbReference type="RefSeq" id="XP_003688111.1">
    <property type="nucleotide sequence ID" value="XM_003688063.1"/>
</dbReference>
<feature type="transmembrane region" description="Helical" evidence="7">
    <location>
        <begin position="117"/>
        <end position="135"/>
    </location>
</feature>
<dbReference type="SMART" id="SM01021">
    <property type="entry name" value="Bac_rhodopsin"/>
    <property type="match status" value="1"/>
</dbReference>
<feature type="transmembrane region" description="Helical" evidence="7">
    <location>
        <begin position="240"/>
        <end position="264"/>
    </location>
</feature>
<feature type="transmembrane region" description="Helical" evidence="7">
    <location>
        <begin position="201"/>
        <end position="220"/>
    </location>
</feature>
<dbReference type="FunFam" id="1.20.1070.10:FF:000160">
    <property type="entry name" value="Related to Opsin-1"/>
    <property type="match status" value="1"/>
</dbReference>
<dbReference type="KEGG" id="tpf:TPHA_0M01030"/>
<name>G8C0G2_TETPH</name>